<accession>A0AAE1EVN8</accession>
<keyword evidence="1" id="KW-1015">Disulfide bond</keyword>
<proteinExistence type="inferred from homology"/>
<comment type="similarity">
    <text evidence="2">Belongs to the peptidase S1 family. CLIP subfamily.</text>
</comment>
<evidence type="ECO:0000313" key="5">
    <source>
        <dbReference type="Proteomes" id="UP001286313"/>
    </source>
</evidence>
<dbReference type="InterPro" id="IPR001254">
    <property type="entry name" value="Trypsin_dom"/>
</dbReference>
<dbReference type="InterPro" id="IPR043504">
    <property type="entry name" value="Peptidase_S1_PA_chymotrypsin"/>
</dbReference>
<dbReference type="Gene3D" id="2.40.10.10">
    <property type="entry name" value="Trypsin-like serine proteases"/>
    <property type="match status" value="2"/>
</dbReference>
<sequence length="199" mass="22158">MRKPGDHYSSQTHDHRHLHCLTTVRLGELDFSSENEENSRPADYTIEQIYVHPDYQHTTVIRYNDVAIIRTKEEIQFNEFVYPYCILAEPLPPKTKVIGAGFGLINGTHDHTARQLRQKYPDLLVNRDIICASFPNRDACQGDSGGPLYMNRGGKRYLVGVVGSGGFSCRGAGVSSLPGLYASVADHVDFIDGVIYGIS</sequence>
<dbReference type="SMART" id="SM00020">
    <property type="entry name" value="Tryp_SPc"/>
    <property type="match status" value="1"/>
</dbReference>
<dbReference type="InterPro" id="IPR051487">
    <property type="entry name" value="Ser/Thr_Proteases_Immune/Dev"/>
</dbReference>
<name>A0AAE1EVN8_PETCI</name>
<dbReference type="SUPFAM" id="SSF50494">
    <property type="entry name" value="Trypsin-like serine proteases"/>
    <property type="match status" value="1"/>
</dbReference>
<gene>
    <name evidence="4" type="ORF">Pcinc_031844</name>
</gene>
<reference evidence="4" key="1">
    <citation type="submission" date="2023-10" db="EMBL/GenBank/DDBJ databases">
        <title>Genome assemblies of two species of porcelain crab, Petrolisthes cinctipes and Petrolisthes manimaculis (Anomura: Porcellanidae).</title>
        <authorList>
            <person name="Angst P."/>
        </authorList>
    </citation>
    <scope>NUCLEOTIDE SEQUENCE</scope>
    <source>
        <strain evidence="4">PB745_01</strain>
        <tissue evidence="4">Gill</tissue>
    </source>
</reference>
<dbReference type="PROSITE" id="PS00135">
    <property type="entry name" value="TRYPSIN_SER"/>
    <property type="match status" value="1"/>
</dbReference>
<evidence type="ECO:0000259" key="3">
    <source>
        <dbReference type="PROSITE" id="PS50240"/>
    </source>
</evidence>
<dbReference type="Proteomes" id="UP001286313">
    <property type="component" value="Unassembled WGS sequence"/>
</dbReference>
<evidence type="ECO:0000313" key="4">
    <source>
        <dbReference type="EMBL" id="KAK3862276.1"/>
    </source>
</evidence>
<dbReference type="InterPro" id="IPR009003">
    <property type="entry name" value="Peptidase_S1_PA"/>
</dbReference>
<dbReference type="PANTHER" id="PTHR24256">
    <property type="entry name" value="TRYPTASE-RELATED"/>
    <property type="match status" value="1"/>
</dbReference>
<evidence type="ECO:0000256" key="2">
    <source>
        <dbReference type="ARBA" id="ARBA00024195"/>
    </source>
</evidence>
<keyword evidence="5" id="KW-1185">Reference proteome</keyword>
<dbReference type="Pfam" id="PF00089">
    <property type="entry name" value="Trypsin"/>
    <property type="match status" value="1"/>
</dbReference>
<dbReference type="InterPro" id="IPR033116">
    <property type="entry name" value="TRYPSIN_SER"/>
</dbReference>
<dbReference type="PROSITE" id="PS50240">
    <property type="entry name" value="TRYPSIN_DOM"/>
    <property type="match status" value="1"/>
</dbReference>
<feature type="domain" description="Peptidase S1" evidence="3">
    <location>
        <begin position="19"/>
        <end position="196"/>
    </location>
</feature>
<comment type="caution">
    <text evidence="4">The sequence shown here is derived from an EMBL/GenBank/DDBJ whole genome shotgun (WGS) entry which is preliminary data.</text>
</comment>
<dbReference type="GO" id="GO:0006508">
    <property type="term" value="P:proteolysis"/>
    <property type="evidence" value="ECO:0007669"/>
    <property type="project" value="InterPro"/>
</dbReference>
<organism evidence="4 5">
    <name type="scientific">Petrolisthes cinctipes</name>
    <name type="common">Flat porcelain crab</name>
    <dbReference type="NCBI Taxonomy" id="88211"/>
    <lineage>
        <taxon>Eukaryota</taxon>
        <taxon>Metazoa</taxon>
        <taxon>Ecdysozoa</taxon>
        <taxon>Arthropoda</taxon>
        <taxon>Crustacea</taxon>
        <taxon>Multicrustacea</taxon>
        <taxon>Malacostraca</taxon>
        <taxon>Eumalacostraca</taxon>
        <taxon>Eucarida</taxon>
        <taxon>Decapoda</taxon>
        <taxon>Pleocyemata</taxon>
        <taxon>Anomura</taxon>
        <taxon>Galatheoidea</taxon>
        <taxon>Porcellanidae</taxon>
        <taxon>Petrolisthes</taxon>
    </lineage>
</organism>
<dbReference type="GO" id="GO:0004252">
    <property type="term" value="F:serine-type endopeptidase activity"/>
    <property type="evidence" value="ECO:0007669"/>
    <property type="project" value="InterPro"/>
</dbReference>
<evidence type="ECO:0000256" key="1">
    <source>
        <dbReference type="ARBA" id="ARBA00023157"/>
    </source>
</evidence>
<dbReference type="AlphaFoldDB" id="A0AAE1EVN8"/>
<dbReference type="InterPro" id="IPR001314">
    <property type="entry name" value="Peptidase_S1A"/>
</dbReference>
<dbReference type="EMBL" id="JAWQEG010004279">
    <property type="protein sequence ID" value="KAK3862276.1"/>
    <property type="molecule type" value="Genomic_DNA"/>
</dbReference>
<protein>
    <recommendedName>
        <fullName evidence="3">Peptidase S1 domain-containing protein</fullName>
    </recommendedName>
</protein>
<dbReference type="PRINTS" id="PR00722">
    <property type="entry name" value="CHYMOTRYPSIN"/>
</dbReference>